<organism evidence="2 3">
    <name type="scientific">Crossiella cryophila</name>
    <dbReference type="NCBI Taxonomy" id="43355"/>
    <lineage>
        <taxon>Bacteria</taxon>
        <taxon>Bacillati</taxon>
        <taxon>Actinomycetota</taxon>
        <taxon>Actinomycetes</taxon>
        <taxon>Pseudonocardiales</taxon>
        <taxon>Pseudonocardiaceae</taxon>
        <taxon>Crossiella</taxon>
    </lineage>
</organism>
<comment type="caution">
    <text evidence="2">The sequence shown here is derived from an EMBL/GenBank/DDBJ whole genome shotgun (WGS) entry which is preliminary data.</text>
</comment>
<feature type="chain" id="PRO_5030602473" evidence="1">
    <location>
        <begin position="27"/>
        <end position="53"/>
    </location>
</feature>
<keyword evidence="3" id="KW-1185">Reference proteome</keyword>
<evidence type="ECO:0000313" key="2">
    <source>
        <dbReference type="EMBL" id="MBB4673956.1"/>
    </source>
</evidence>
<reference evidence="2 3" key="1">
    <citation type="submission" date="2020-08" db="EMBL/GenBank/DDBJ databases">
        <title>Sequencing the genomes of 1000 actinobacteria strains.</title>
        <authorList>
            <person name="Klenk H.-P."/>
        </authorList>
    </citation>
    <scope>NUCLEOTIDE SEQUENCE [LARGE SCALE GENOMIC DNA]</scope>
    <source>
        <strain evidence="2 3">DSM 44230</strain>
    </source>
</reference>
<name>A0A7W7FPL1_9PSEU</name>
<feature type="signal peptide" evidence="1">
    <location>
        <begin position="1"/>
        <end position="26"/>
    </location>
</feature>
<dbReference type="AlphaFoldDB" id="A0A7W7FPL1"/>
<evidence type="ECO:0000313" key="3">
    <source>
        <dbReference type="Proteomes" id="UP000533598"/>
    </source>
</evidence>
<proteinExistence type="predicted"/>
<dbReference type="RefSeq" id="WP_185000007.1">
    <property type="nucleotide sequence ID" value="NZ_BAAAUI010000013.1"/>
</dbReference>
<sequence>MNLKKILIFAGVALVLFLLVTQPTQAADGVTGILGTLRGAAESIITFVRSLFN</sequence>
<dbReference type="EMBL" id="JACHMH010000001">
    <property type="protein sequence ID" value="MBB4673956.1"/>
    <property type="molecule type" value="Genomic_DNA"/>
</dbReference>
<accession>A0A7W7FPL1</accession>
<dbReference type="Proteomes" id="UP000533598">
    <property type="component" value="Unassembled WGS sequence"/>
</dbReference>
<protein>
    <submittedName>
        <fullName evidence="2">Uncharacterized protein</fullName>
    </submittedName>
</protein>
<keyword evidence="1" id="KW-0732">Signal</keyword>
<evidence type="ECO:0000256" key="1">
    <source>
        <dbReference type="SAM" id="SignalP"/>
    </source>
</evidence>
<gene>
    <name evidence="2" type="ORF">HNR67_000074</name>
</gene>